<dbReference type="InterPro" id="IPR027417">
    <property type="entry name" value="P-loop_NTPase"/>
</dbReference>
<keyword evidence="6" id="KW-0378">Hydrolase</keyword>
<reference evidence="14 15" key="1">
    <citation type="submission" date="2015-07" db="EMBL/GenBank/DDBJ databases">
        <title>The genome of Dufourea novaeangliae.</title>
        <authorList>
            <person name="Pan H."/>
            <person name="Kapheim K."/>
        </authorList>
    </citation>
    <scope>NUCLEOTIDE SEQUENCE [LARGE SCALE GENOMIC DNA]</scope>
    <source>
        <strain evidence="14">0120121106</strain>
        <tissue evidence="14">Whole body</tissue>
    </source>
</reference>
<comment type="catalytic activity">
    <reaction evidence="12">
        <text>ATP + H2O = ADP + phosphate + H(+)</text>
        <dbReference type="Rhea" id="RHEA:13065"/>
        <dbReference type="ChEBI" id="CHEBI:15377"/>
        <dbReference type="ChEBI" id="CHEBI:15378"/>
        <dbReference type="ChEBI" id="CHEBI:30616"/>
        <dbReference type="ChEBI" id="CHEBI:43474"/>
        <dbReference type="ChEBI" id="CHEBI:456216"/>
        <dbReference type="EC" id="3.6.4.13"/>
    </reaction>
</comment>
<keyword evidence="5" id="KW-0221">Differentiation</keyword>
<evidence type="ECO:0000256" key="3">
    <source>
        <dbReference type="ARBA" id="ARBA00022737"/>
    </source>
</evidence>
<evidence type="ECO:0000256" key="8">
    <source>
        <dbReference type="ARBA" id="ARBA00022840"/>
    </source>
</evidence>
<dbReference type="AlphaFoldDB" id="A0A154PBT2"/>
<evidence type="ECO:0000256" key="2">
    <source>
        <dbReference type="ARBA" id="ARBA00022473"/>
    </source>
</evidence>
<keyword evidence="10" id="KW-0943">RNA-mediated gene silencing</keyword>
<dbReference type="Pfam" id="PF00567">
    <property type="entry name" value="TUDOR"/>
    <property type="match status" value="1"/>
</dbReference>
<evidence type="ECO:0000256" key="1">
    <source>
        <dbReference type="ARBA" id="ARBA00012552"/>
    </source>
</evidence>
<dbReference type="Gene3D" id="2.30.30.140">
    <property type="match status" value="1"/>
</dbReference>
<dbReference type="Pfam" id="PF00270">
    <property type="entry name" value="DEAD"/>
    <property type="match status" value="1"/>
</dbReference>
<dbReference type="OrthoDB" id="249932at2759"/>
<feature type="domain" description="Helicase ATP-binding" evidence="13">
    <location>
        <begin position="352"/>
        <end position="539"/>
    </location>
</feature>
<dbReference type="GO" id="GO:0031047">
    <property type="term" value="P:regulatory ncRNA-mediated gene silencing"/>
    <property type="evidence" value="ECO:0007669"/>
    <property type="project" value="UniProtKB-KW"/>
</dbReference>
<dbReference type="GO" id="GO:0003676">
    <property type="term" value="F:nucleic acid binding"/>
    <property type="evidence" value="ECO:0007669"/>
    <property type="project" value="InterPro"/>
</dbReference>
<keyword evidence="8" id="KW-0067">ATP-binding</keyword>
<dbReference type="GO" id="GO:0051321">
    <property type="term" value="P:meiotic cell cycle"/>
    <property type="evidence" value="ECO:0007669"/>
    <property type="project" value="UniProtKB-KW"/>
</dbReference>
<dbReference type="STRING" id="178035.A0A154PBT2"/>
<dbReference type="PANTHER" id="PTHR22655:SF2">
    <property type="entry name" value="ATP-DEPENDENT RNA HELICASE TDRD12-RELATED"/>
    <property type="match status" value="1"/>
</dbReference>
<dbReference type="InterPro" id="IPR011545">
    <property type="entry name" value="DEAD/DEAH_box_helicase_dom"/>
</dbReference>
<evidence type="ECO:0000256" key="6">
    <source>
        <dbReference type="ARBA" id="ARBA00022801"/>
    </source>
</evidence>
<dbReference type="Gene3D" id="3.40.50.300">
    <property type="entry name" value="P-loop containing nucleotide triphosphate hydrolases"/>
    <property type="match status" value="2"/>
</dbReference>
<sequence length="1021" mass="117656">MIYKSITLLTRAILWFAGIILPSTAVAIKVTNILTPYFIRICKRKDYEKKLNLINNKLLLLRKRGIFNKDTNHAEPKIGDVIIVCDKFKNVNLPAWLCRGIISNVLNDTENIYNVFLSDYGISVELHRDDFFISSTGLIVEEYLSSTVGLYNVLPTVLKHNSSVEGNTSLLVLQEWSESAVQYTKELIVASSAIYFDHLASDECGRQYGEFYLNIEDTLIRLSEALILNNHAIYIQEDIMKFIEDPKNCEKLHKEVVNDETIYYMNILKEYKREHEFDIHNESYIRTRNKFKVKQRSHSDLRKGKEKVLIYGRNKYECLGTISDLRFPTEIHKAWKSLINSSSPTKIQSYILPAIKNGLDVIAIGAAKSGKTYGYVLAVCGLLASKLNLPQGVNPVALILCSSSSEVLEVSSLCTEFLQNYKTIRCVAAINGKSERSLVAEMFNGCQILVSTPRFITRFMDENRKLLNFENLRCLILDDGDVILEKYFDSIGKLFKKHKIICNRELKHANVTLQIIVTAKHWTPQIKKLATILMDYPYICVASFIEATVFKSVHPKMYIVNTKSKDKKVLDLLGNKCSTLRTIIVCTDSDEAKTLHKVLEQSNKDILLVHDNTNFVHLQGIKQYWDACVNDSYPVLICTDEVLSELNITNAMWLIHYSISLRWKTQFNFRFSTLYDSLQEQKPRCKVSIIVDENSDIQFLSIISILQRMNVVIPRNILDTIEHTEAMLEKNKENYPMCNNMKLWGFCHKKYSCALRHRIISEIDTPTIDIRIFDKVKFRVVSIHSVTQISARIISYIKHDTLEEIEFSNVEYMQITMKIQEFYSCVDNRRRCETIDVGSICGLEEPVDSFKRVQILHIEREDKTDKPKYADVRCIDNGVLLTKVNVYRLLHMPEEFRKYPTQVIEVFLAGIAPYDNEYVWNHCAIDAVFQWFKENIDERSYVIGTVNLHLKNTIWVNTLEVGTKLIGYKDIVGSSLKTELLRSDHAVENLKHLKEMYQLCKDAGLSEINGCNLDVLINKQA</sequence>
<evidence type="ECO:0000256" key="9">
    <source>
        <dbReference type="ARBA" id="ARBA00022871"/>
    </source>
</evidence>
<dbReference type="Proteomes" id="UP000076502">
    <property type="component" value="Unassembled WGS sequence"/>
</dbReference>
<proteinExistence type="predicted"/>
<dbReference type="EC" id="3.6.4.13" evidence="1"/>
<dbReference type="GO" id="GO:0005524">
    <property type="term" value="F:ATP binding"/>
    <property type="evidence" value="ECO:0007669"/>
    <property type="project" value="UniProtKB-KW"/>
</dbReference>
<keyword evidence="4" id="KW-0547">Nucleotide-binding</keyword>
<evidence type="ECO:0000256" key="12">
    <source>
        <dbReference type="ARBA" id="ARBA00047984"/>
    </source>
</evidence>
<dbReference type="PANTHER" id="PTHR22655">
    <property type="entry name" value="ATP-DEPENDENT RNA HELICASE TDRD12-RELATED"/>
    <property type="match status" value="1"/>
</dbReference>
<evidence type="ECO:0000259" key="13">
    <source>
        <dbReference type="PROSITE" id="PS51192"/>
    </source>
</evidence>
<dbReference type="SMART" id="SM00487">
    <property type="entry name" value="DEXDc"/>
    <property type="match status" value="1"/>
</dbReference>
<dbReference type="InterPro" id="IPR014001">
    <property type="entry name" value="Helicase_ATP-bd"/>
</dbReference>
<dbReference type="SUPFAM" id="SSF63748">
    <property type="entry name" value="Tudor/PWWP/MBT"/>
    <property type="match status" value="1"/>
</dbReference>
<dbReference type="GO" id="GO:0005737">
    <property type="term" value="C:cytoplasm"/>
    <property type="evidence" value="ECO:0007669"/>
    <property type="project" value="UniProtKB-ARBA"/>
</dbReference>
<keyword evidence="9" id="KW-0744">Spermatogenesis</keyword>
<keyword evidence="2" id="KW-0217">Developmental protein</keyword>
<dbReference type="EMBL" id="KQ434869">
    <property type="protein sequence ID" value="KZC09346.1"/>
    <property type="molecule type" value="Genomic_DNA"/>
</dbReference>
<evidence type="ECO:0000313" key="14">
    <source>
        <dbReference type="EMBL" id="KZC09346.1"/>
    </source>
</evidence>
<name>A0A154PBT2_DUFNO</name>
<keyword evidence="15" id="KW-1185">Reference proteome</keyword>
<evidence type="ECO:0000256" key="7">
    <source>
        <dbReference type="ARBA" id="ARBA00022806"/>
    </source>
</evidence>
<organism evidence="14 15">
    <name type="scientific">Dufourea novaeangliae</name>
    <name type="common">Sweat bee</name>
    <dbReference type="NCBI Taxonomy" id="178035"/>
    <lineage>
        <taxon>Eukaryota</taxon>
        <taxon>Metazoa</taxon>
        <taxon>Ecdysozoa</taxon>
        <taxon>Arthropoda</taxon>
        <taxon>Hexapoda</taxon>
        <taxon>Insecta</taxon>
        <taxon>Pterygota</taxon>
        <taxon>Neoptera</taxon>
        <taxon>Endopterygota</taxon>
        <taxon>Hymenoptera</taxon>
        <taxon>Apocrita</taxon>
        <taxon>Aculeata</taxon>
        <taxon>Apoidea</taxon>
        <taxon>Anthophila</taxon>
        <taxon>Halictidae</taxon>
        <taxon>Rophitinae</taxon>
        <taxon>Dufourea</taxon>
    </lineage>
</organism>
<evidence type="ECO:0000256" key="4">
    <source>
        <dbReference type="ARBA" id="ARBA00022741"/>
    </source>
</evidence>
<evidence type="ECO:0000256" key="10">
    <source>
        <dbReference type="ARBA" id="ARBA00023158"/>
    </source>
</evidence>
<evidence type="ECO:0000256" key="11">
    <source>
        <dbReference type="ARBA" id="ARBA00023254"/>
    </source>
</evidence>
<dbReference type="PROSITE" id="PS51192">
    <property type="entry name" value="HELICASE_ATP_BIND_1"/>
    <property type="match status" value="1"/>
</dbReference>
<dbReference type="CDD" id="cd20435">
    <property type="entry name" value="Tudor_TDRD12_rpt2"/>
    <property type="match status" value="1"/>
</dbReference>
<dbReference type="InterPro" id="IPR035437">
    <property type="entry name" value="SNase_OB-fold_sf"/>
</dbReference>
<dbReference type="GO" id="GO:0042078">
    <property type="term" value="P:germ-line stem cell division"/>
    <property type="evidence" value="ECO:0007669"/>
    <property type="project" value="TreeGrafter"/>
</dbReference>
<dbReference type="InterPro" id="IPR002999">
    <property type="entry name" value="Tudor"/>
</dbReference>
<accession>A0A154PBT2</accession>
<dbReference type="GO" id="GO:0007283">
    <property type="term" value="P:spermatogenesis"/>
    <property type="evidence" value="ECO:0007669"/>
    <property type="project" value="UniProtKB-KW"/>
</dbReference>
<dbReference type="SUPFAM" id="SSF52540">
    <property type="entry name" value="P-loop containing nucleoside triphosphate hydrolases"/>
    <property type="match status" value="2"/>
</dbReference>
<gene>
    <name evidence="14" type="ORF">WN55_11086</name>
</gene>
<dbReference type="GO" id="GO:0016787">
    <property type="term" value="F:hydrolase activity"/>
    <property type="evidence" value="ECO:0007669"/>
    <property type="project" value="UniProtKB-KW"/>
</dbReference>
<protein>
    <recommendedName>
        <fullName evidence="1">RNA helicase</fullName>
        <ecNumber evidence="1">3.6.4.13</ecNumber>
    </recommendedName>
</protein>
<keyword evidence="7" id="KW-0347">Helicase</keyword>
<keyword evidence="3" id="KW-0677">Repeat</keyword>
<dbReference type="GO" id="GO:0003724">
    <property type="term" value="F:RNA helicase activity"/>
    <property type="evidence" value="ECO:0007669"/>
    <property type="project" value="UniProtKB-EC"/>
</dbReference>
<keyword evidence="11" id="KW-0469">Meiosis</keyword>
<dbReference type="Gene3D" id="2.40.50.90">
    <property type="match status" value="1"/>
</dbReference>
<evidence type="ECO:0000256" key="5">
    <source>
        <dbReference type="ARBA" id="ARBA00022782"/>
    </source>
</evidence>
<evidence type="ECO:0000313" key="15">
    <source>
        <dbReference type="Proteomes" id="UP000076502"/>
    </source>
</evidence>